<evidence type="ECO:0000313" key="1">
    <source>
        <dbReference type="EMBL" id="BDQ63970.1"/>
    </source>
</evidence>
<protein>
    <submittedName>
        <fullName evidence="1">Transcriptional regulator</fullName>
    </submittedName>
</protein>
<sequence>MTDNFWMLQGNQLKKWRDRRNLTQKQLAMKIGCQRMTISRIEQEKQKPSLELAYSLANALDLKIEDLFLFENKERENV</sequence>
<dbReference type="EMBL" id="AP026731">
    <property type="protein sequence ID" value="BDQ63970.1"/>
    <property type="molecule type" value="Genomic_DNA"/>
</dbReference>
<organism evidence="1 2">
    <name type="scientific">Enterococcus faecalis</name>
    <name type="common">Streptococcus faecalis</name>
    <dbReference type="NCBI Taxonomy" id="1351"/>
    <lineage>
        <taxon>Bacteria</taxon>
        <taxon>Bacillati</taxon>
        <taxon>Bacillota</taxon>
        <taxon>Bacilli</taxon>
        <taxon>Lactobacillales</taxon>
        <taxon>Enterococcaceae</taxon>
        <taxon>Enterococcus</taxon>
    </lineage>
</organism>
<proteinExistence type="predicted"/>
<accession>A0AC59HWB8</accession>
<evidence type="ECO:0000313" key="2">
    <source>
        <dbReference type="Proteomes" id="UP001317613"/>
    </source>
</evidence>
<keyword evidence="1" id="KW-0614">Plasmid</keyword>
<dbReference type="Proteomes" id="UP001317613">
    <property type="component" value="Plasmid pSVR2332_phage"/>
</dbReference>
<name>A0AC59HWB8_ENTFL</name>
<reference evidence="1" key="1">
    <citation type="submission" date="2022-08" db="EMBL/GenBank/DDBJ databases">
        <title>Molecular epidemiological analysis of five strains of VanD-type vancomycin-resistant Enterococcus faecalis.</title>
        <authorList>
            <person name="Mimura K."/>
            <person name="Hashimoto Y."/>
            <person name="Tomita H."/>
        </authorList>
    </citation>
    <scope>NUCLEOTIDE SEQUENCE</scope>
    <source>
        <strain evidence="1">SVR2332</strain>
        <plasmid evidence="1">pSVR2332_phage</plasmid>
    </source>
</reference>
<geneLocation type="plasmid" evidence="1 2">
    <name>pSVR2332_phage</name>
</geneLocation>
<gene>
    <name evidence="1" type="ORF">EfsSVR2332_40480</name>
</gene>